<dbReference type="GO" id="GO:0016042">
    <property type="term" value="P:lipid catabolic process"/>
    <property type="evidence" value="ECO:0007669"/>
    <property type="project" value="UniProtKB-UniRule"/>
</dbReference>
<feature type="transmembrane region" description="Helical" evidence="5">
    <location>
        <begin position="36"/>
        <end position="54"/>
    </location>
</feature>
<dbReference type="KEGG" id="cprv:CYPRO_1194"/>
<evidence type="ECO:0000256" key="5">
    <source>
        <dbReference type="SAM" id="Phobius"/>
    </source>
</evidence>
<dbReference type="PANTHER" id="PTHR14226:SF76">
    <property type="entry name" value="NTE FAMILY PROTEIN RSSA"/>
    <property type="match status" value="1"/>
</dbReference>
<feature type="active site" description="Nucleophile" evidence="4">
    <location>
        <position position="41"/>
    </location>
</feature>
<keyword evidence="3 4" id="KW-0443">Lipid metabolism</keyword>
<evidence type="ECO:0000259" key="6">
    <source>
        <dbReference type="PROSITE" id="PS51635"/>
    </source>
</evidence>
<feature type="domain" description="PNPLA" evidence="6">
    <location>
        <begin position="8"/>
        <end position="166"/>
    </location>
</feature>
<dbReference type="RefSeq" id="WP_114983736.1">
    <property type="nucleotide sequence ID" value="NZ_CP027806.1"/>
</dbReference>
<dbReference type="PROSITE" id="PS51635">
    <property type="entry name" value="PNPLA"/>
    <property type="match status" value="1"/>
</dbReference>
<name>A0A345UJ06_9BACT</name>
<sequence length="247" mass="26298">MSSNKIALALGGGAILGAAHIGILRAIEEKQIEVTHISGTSIGALVAGLFAFGLDSHKIESLMSELEWLDVSSFSLSKFGFLSNDKMADIADDYIKDVDIEDADIPLAIIATDVGKGEKVVFTSGKLSVAVRASTCIPGVFIPVEHEGRMLVDGGIMENVPVSPLVEMGASHIVAVDLNANRKYDKPEDVIDVMINAMDIALDNAAQLQSEDANVIIAPELHGFSRSDPEALKDLIKIGYDTAMKHL</sequence>
<feature type="active site" description="Proton acceptor" evidence="4">
    <location>
        <position position="153"/>
    </location>
</feature>
<evidence type="ECO:0000313" key="7">
    <source>
        <dbReference type="EMBL" id="AXJ00458.1"/>
    </source>
</evidence>
<protein>
    <submittedName>
        <fullName evidence="7">NTE family protein</fullName>
    </submittedName>
</protein>
<organism evidence="7 8">
    <name type="scientific">Cyclonatronum proteinivorum</name>
    <dbReference type="NCBI Taxonomy" id="1457365"/>
    <lineage>
        <taxon>Bacteria</taxon>
        <taxon>Pseudomonadati</taxon>
        <taxon>Balneolota</taxon>
        <taxon>Balneolia</taxon>
        <taxon>Balneolales</taxon>
        <taxon>Cyclonatronaceae</taxon>
        <taxon>Cyclonatronum</taxon>
    </lineage>
</organism>
<keyword evidence="5" id="KW-0472">Membrane</keyword>
<keyword evidence="5" id="KW-0812">Transmembrane</keyword>
<evidence type="ECO:0000256" key="3">
    <source>
        <dbReference type="ARBA" id="ARBA00023098"/>
    </source>
</evidence>
<dbReference type="PANTHER" id="PTHR14226">
    <property type="entry name" value="NEUROPATHY TARGET ESTERASE/SWISS CHEESE D.MELANOGASTER"/>
    <property type="match status" value="1"/>
</dbReference>
<keyword evidence="1 4" id="KW-0378">Hydrolase</keyword>
<dbReference type="OrthoDB" id="9770965at2"/>
<keyword evidence="2 4" id="KW-0442">Lipid degradation</keyword>
<dbReference type="Pfam" id="PF01734">
    <property type="entry name" value="Patatin"/>
    <property type="match status" value="1"/>
</dbReference>
<feature type="short sequence motif" description="GXSXG" evidence="4">
    <location>
        <begin position="39"/>
        <end position="43"/>
    </location>
</feature>
<reference evidence="7 8" key="1">
    <citation type="submission" date="2018-03" db="EMBL/GenBank/DDBJ databases">
        <title>Phenotypic and genomic properties of Cyclonatronum proteinivorum gen. nov., sp. nov., a haloalkaliphilic bacteroidete from soda lakes possessing Na+-translocating rhodopsin.</title>
        <authorList>
            <person name="Toshchakov S.V."/>
            <person name="Korzhenkov A."/>
            <person name="Samarov N.I."/>
            <person name="Kublanov I.V."/>
            <person name="Muntyan M.S."/>
            <person name="Sorokin D.Y."/>
        </authorList>
    </citation>
    <scope>NUCLEOTIDE SEQUENCE [LARGE SCALE GENOMIC DNA]</scope>
    <source>
        <strain evidence="7 8">Omega</strain>
    </source>
</reference>
<dbReference type="Gene3D" id="3.40.1090.10">
    <property type="entry name" value="Cytosolic phospholipase A2 catalytic domain"/>
    <property type="match status" value="2"/>
</dbReference>
<dbReference type="InterPro" id="IPR016035">
    <property type="entry name" value="Acyl_Trfase/lysoPLipase"/>
</dbReference>
<dbReference type="AlphaFoldDB" id="A0A345UJ06"/>
<dbReference type="SUPFAM" id="SSF52151">
    <property type="entry name" value="FabD/lysophospholipase-like"/>
    <property type="match status" value="1"/>
</dbReference>
<gene>
    <name evidence="7" type="ORF">CYPRO_1194</name>
</gene>
<dbReference type="Proteomes" id="UP000254808">
    <property type="component" value="Chromosome"/>
</dbReference>
<comment type="caution">
    <text evidence="4">Lacks conserved residue(s) required for the propagation of feature annotation.</text>
</comment>
<evidence type="ECO:0000256" key="4">
    <source>
        <dbReference type="PROSITE-ProRule" id="PRU01161"/>
    </source>
</evidence>
<keyword evidence="8" id="KW-1185">Reference proteome</keyword>
<feature type="short sequence motif" description="DGA/G" evidence="4">
    <location>
        <begin position="153"/>
        <end position="155"/>
    </location>
</feature>
<dbReference type="GO" id="GO:0016787">
    <property type="term" value="F:hydrolase activity"/>
    <property type="evidence" value="ECO:0007669"/>
    <property type="project" value="UniProtKB-UniRule"/>
</dbReference>
<keyword evidence="5" id="KW-1133">Transmembrane helix</keyword>
<accession>A0A345UJ06</accession>
<dbReference type="CDD" id="cd07205">
    <property type="entry name" value="Pat_PNPLA6_PNPLA7_NTE1_like"/>
    <property type="match status" value="1"/>
</dbReference>
<dbReference type="EMBL" id="CP027806">
    <property type="protein sequence ID" value="AXJ00458.1"/>
    <property type="molecule type" value="Genomic_DNA"/>
</dbReference>
<dbReference type="InterPro" id="IPR002641">
    <property type="entry name" value="PNPLA_dom"/>
</dbReference>
<evidence type="ECO:0000256" key="1">
    <source>
        <dbReference type="ARBA" id="ARBA00022801"/>
    </source>
</evidence>
<evidence type="ECO:0000256" key="2">
    <source>
        <dbReference type="ARBA" id="ARBA00022963"/>
    </source>
</evidence>
<evidence type="ECO:0000313" key="8">
    <source>
        <dbReference type="Proteomes" id="UP000254808"/>
    </source>
</evidence>
<proteinExistence type="predicted"/>
<dbReference type="InterPro" id="IPR050301">
    <property type="entry name" value="NTE"/>
</dbReference>